<keyword evidence="2" id="KW-1185">Reference proteome</keyword>
<dbReference type="EMBL" id="MU274901">
    <property type="protein sequence ID" value="KAI0093738.1"/>
    <property type="molecule type" value="Genomic_DNA"/>
</dbReference>
<evidence type="ECO:0000313" key="2">
    <source>
        <dbReference type="Proteomes" id="UP001055072"/>
    </source>
</evidence>
<proteinExistence type="predicted"/>
<sequence length="274" mass="30233">MTGTGAPVILIKRSQTSLLLNALKAATVDCELNNTQLVFVACSSPLKLSLNGIPTFKQNDQPMPTHWNSEFPKAWFWPRPILKLLFTTLVLVSFGHSSLQQKWEIIQSNKEKFTECMDRVSARISTITVVAGLLLSCVVALITTPPPETTILDYNQRGPYLCLWVAFGILLGGIIVGSTDIHVLFTCSPRWMQQTLMATRMRLLFALIFFAYPFFAIGCATLVCVFGLLVACWLSDDRIVQVACVFLLLAPASLVLPFVLTQLDSSVISAFAAI</sequence>
<accession>A0ACB8UH91</accession>
<dbReference type="Proteomes" id="UP001055072">
    <property type="component" value="Unassembled WGS sequence"/>
</dbReference>
<name>A0ACB8UH91_9APHY</name>
<comment type="caution">
    <text evidence="1">The sequence shown here is derived from an EMBL/GenBank/DDBJ whole genome shotgun (WGS) entry which is preliminary data.</text>
</comment>
<gene>
    <name evidence="1" type="ORF">BDY19DRAFT_270242</name>
</gene>
<evidence type="ECO:0000313" key="1">
    <source>
        <dbReference type="EMBL" id="KAI0093738.1"/>
    </source>
</evidence>
<protein>
    <submittedName>
        <fullName evidence="1">Uncharacterized protein</fullName>
    </submittedName>
</protein>
<organism evidence="1 2">
    <name type="scientific">Irpex rosettiformis</name>
    <dbReference type="NCBI Taxonomy" id="378272"/>
    <lineage>
        <taxon>Eukaryota</taxon>
        <taxon>Fungi</taxon>
        <taxon>Dikarya</taxon>
        <taxon>Basidiomycota</taxon>
        <taxon>Agaricomycotina</taxon>
        <taxon>Agaricomycetes</taxon>
        <taxon>Polyporales</taxon>
        <taxon>Irpicaceae</taxon>
        <taxon>Irpex</taxon>
    </lineage>
</organism>
<reference evidence="1" key="1">
    <citation type="journal article" date="2021" name="Environ. Microbiol.">
        <title>Gene family expansions and transcriptome signatures uncover fungal adaptations to wood decay.</title>
        <authorList>
            <person name="Hage H."/>
            <person name="Miyauchi S."/>
            <person name="Viragh M."/>
            <person name="Drula E."/>
            <person name="Min B."/>
            <person name="Chaduli D."/>
            <person name="Navarro D."/>
            <person name="Favel A."/>
            <person name="Norest M."/>
            <person name="Lesage-Meessen L."/>
            <person name="Balint B."/>
            <person name="Merenyi Z."/>
            <person name="de Eugenio L."/>
            <person name="Morin E."/>
            <person name="Martinez A.T."/>
            <person name="Baldrian P."/>
            <person name="Stursova M."/>
            <person name="Martinez M.J."/>
            <person name="Novotny C."/>
            <person name="Magnuson J.K."/>
            <person name="Spatafora J.W."/>
            <person name="Maurice S."/>
            <person name="Pangilinan J."/>
            <person name="Andreopoulos W."/>
            <person name="LaButti K."/>
            <person name="Hundley H."/>
            <person name="Na H."/>
            <person name="Kuo A."/>
            <person name="Barry K."/>
            <person name="Lipzen A."/>
            <person name="Henrissat B."/>
            <person name="Riley R."/>
            <person name="Ahrendt S."/>
            <person name="Nagy L.G."/>
            <person name="Grigoriev I.V."/>
            <person name="Martin F."/>
            <person name="Rosso M.N."/>
        </authorList>
    </citation>
    <scope>NUCLEOTIDE SEQUENCE</scope>
    <source>
        <strain evidence="1">CBS 384.51</strain>
    </source>
</reference>